<feature type="transmembrane region" description="Helical" evidence="1">
    <location>
        <begin position="209"/>
        <end position="234"/>
    </location>
</feature>
<keyword evidence="1" id="KW-0812">Transmembrane</keyword>
<gene>
    <name evidence="2" type="ORF">GCWU000324_01518</name>
</gene>
<dbReference type="OrthoDB" id="8614008at2"/>
<feature type="transmembrane region" description="Helical" evidence="1">
    <location>
        <begin position="140"/>
        <end position="157"/>
    </location>
</feature>
<evidence type="ECO:0000313" key="3">
    <source>
        <dbReference type="Proteomes" id="UP000003009"/>
    </source>
</evidence>
<protein>
    <submittedName>
        <fullName evidence="2">DnaJ domain protein</fullName>
    </submittedName>
</protein>
<dbReference type="RefSeq" id="WP_003795943.1">
    <property type="nucleotide sequence ID" value="NZ_GG665872.1"/>
</dbReference>
<dbReference type="Proteomes" id="UP000003009">
    <property type="component" value="Unassembled WGS sequence"/>
</dbReference>
<sequence>MVNLYQILGLPYSATSDEIQAALERKQAALNAKTVKAVTEWLLVDSVRTRYDAKLRQEQPEFFQSVMVERETPSTLSLQKNETPEAQPTLQVAEEEYYVPQLWNPTAAAIWAFFLSPILGAWLHAINWRELGEKKLAEQNMYFVWGTVASGFVLMLIEAVANIEFPAVASSTAIWAAWFFPLGKKQIDFVRNEVNDDYDKKKWGKPIGLTILGLCAYVAALIAFAFLLVIAGVMRLTA</sequence>
<proteinExistence type="predicted"/>
<reference evidence="2" key="1">
    <citation type="submission" date="2009-04" db="EMBL/GenBank/DDBJ databases">
        <authorList>
            <person name="Weinstock G."/>
            <person name="Sodergren E."/>
            <person name="Clifton S."/>
            <person name="Fulton L."/>
            <person name="Fulton B."/>
            <person name="Courtney L."/>
            <person name="Fronick C."/>
            <person name="Harrison M."/>
            <person name="Strong C."/>
            <person name="Farmer C."/>
            <person name="Delahaunty K."/>
            <person name="Markovic C."/>
            <person name="Hall O."/>
            <person name="Minx P."/>
            <person name="Tomlinson C."/>
            <person name="Mitreva M."/>
            <person name="Nelson J."/>
            <person name="Hou S."/>
            <person name="Wollam A."/>
            <person name="Pepin K.H."/>
            <person name="Johnson M."/>
            <person name="Bhonagiri V."/>
            <person name="Nash W.E."/>
            <person name="Warren W."/>
            <person name="Chinwalla A."/>
            <person name="Mardis E.R."/>
            <person name="Wilson R.K."/>
        </authorList>
    </citation>
    <scope>NUCLEOTIDE SEQUENCE [LARGE SCALE GENOMIC DNA]</scope>
    <source>
        <strain evidence="2">ATCC 51147</strain>
    </source>
</reference>
<dbReference type="AlphaFoldDB" id="C4GKL5"/>
<organism evidence="2 3">
    <name type="scientific">Kingella oralis ATCC 51147</name>
    <dbReference type="NCBI Taxonomy" id="629741"/>
    <lineage>
        <taxon>Bacteria</taxon>
        <taxon>Pseudomonadati</taxon>
        <taxon>Pseudomonadota</taxon>
        <taxon>Betaproteobacteria</taxon>
        <taxon>Neisseriales</taxon>
        <taxon>Neisseriaceae</taxon>
        <taxon>Kingella</taxon>
    </lineage>
</organism>
<dbReference type="GeneID" id="84907649"/>
<evidence type="ECO:0000313" key="2">
    <source>
        <dbReference type="EMBL" id="EEP67274.1"/>
    </source>
</evidence>
<accession>C4GKL5</accession>
<evidence type="ECO:0000256" key="1">
    <source>
        <dbReference type="SAM" id="Phobius"/>
    </source>
</evidence>
<comment type="caution">
    <text evidence="2">The sequence shown here is derived from an EMBL/GenBank/DDBJ whole genome shotgun (WGS) entry which is preliminary data.</text>
</comment>
<keyword evidence="1" id="KW-0472">Membrane</keyword>
<dbReference type="EMBL" id="ACJW02000003">
    <property type="protein sequence ID" value="EEP67274.1"/>
    <property type="molecule type" value="Genomic_DNA"/>
</dbReference>
<feature type="transmembrane region" description="Helical" evidence="1">
    <location>
        <begin position="108"/>
        <end position="128"/>
    </location>
</feature>
<name>C4GKL5_9NEIS</name>
<dbReference type="HOGENOM" id="CLU_1150652_0_0_4"/>
<keyword evidence="1" id="KW-1133">Transmembrane helix</keyword>
<keyword evidence="3" id="KW-1185">Reference proteome</keyword>